<dbReference type="GeneID" id="92013407"/>
<dbReference type="Proteomes" id="UP001430584">
    <property type="component" value="Unassembled WGS sequence"/>
</dbReference>
<gene>
    <name evidence="2" type="ORF">SLS55_009322</name>
</gene>
<feature type="compositionally biased region" description="Acidic residues" evidence="1">
    <location>
        <begin position="358"/>
        <end position="399"/>
    </location>
</feature>
<evidence type="ECO:0000313" key="2">
    <source>
        <dbReference type="EMBL" id="KAL0254798.1"/>
    </source>
</evidence>
<sequence>MPRRAIGVSGFDIVAQSAMQLWRVIHQEPTKFQAARSLYIQISKDKFDDADDDQWAMAFEAIRPSNMRHNLKAVKIVVVSDGLFEPYSVTTLSSSNLENPYIRAQLALANNKKPTTSRVPVLSGNFFAERAFIKALSNIRGVEEVEIAGPMEASLKKMLAVAMTTRPEHNVREWRNGGGLRSEDEISWGSWSAAMQPTGEAEQPTAAAYDMRPFYSQTFLPQQPMQIVTDASFDPDRVPSVITLGSFEEMAGPRLPLDGSCSSSKPDGGFLVPVKRADGHLSEGGSGTAHKKARWLLSPSANRGAVRGKKAGADGGSEQKVRPEGKEAESGQIPEFVGMSPQPVGAHGDAQEYAEAGDMQDEDDADDEQQGEEDVETEDWERDEEAIPSDDPDDDDYQD</sequence>
<feature type="region of interest" description="Disordered" evidence="1">
    <location>
        <begin position="281"/>
        <end position="399"/>
    </location>
</feature>
<protein>
    <submittedName>
        <fullName evidence="2">Uncharacterized protein</fullName>
    </submittedName>
</protein>
<accession>A0ABR3C2C4</accession>
<name>A0ABR3C2C4_9PEZI</name>
<proteinExistence type="predicted"/>
<reference evidence="2 3" key="1">
    <citation type="submission" date="2024-02" db="EMBL/GenBank/DDBJ databases">
        <title>De novo assembly and annotation of 12 fungi associated with fruit tree decline syndrome in Ontario, Canada.</title>
        <authorList>
            <person name="Sulman M."/>
            <person name="Ellouze W."/>
            <person name="Ilyukhin E."/>
        </authorList>
    </citation>
    <scope>NUCLEOTIDE SEQUENCE [LARGE SCALE GENOMIC DNA]</scope>
    <source>
        <strain evidence="2 3">FDS-637</strain>
    </source>
</reference>
<keyword evidence="3" id="KW-1185">Reference proteome</keyword>
<comment type="caution">
    <text evidence="2">The sequence shown here is derived from an EMBL/GenBank/DDBJ whole genome shotgun (WGS) entry which is preliminary data.</text>
</comment>
<feature type="compositionally biased region" description="Basic and acidic residues" evidence="1">
    <location>
        <begin position="317"/>
        <end position="329"/>
    </location>
</feature>
<dbReference type="RefSeq" id="XP_066628669.1">
    <property type="nucleotide sequence ID" value="XM_066780723.1"/>
</dbReference>
<evidence type="ECO:0000313" key="3">
    <source>
        <dbReference type="Proteomes" id="UP001430584"/>
    </source>
</evidence>
<organism evidence="2 3">
    <name type="scientific">Diplodia seriata</name>
    <dbReference type="NCBI Taxonomy" id="420778"/>
    <lineage>
        <taxon>Eukaryota</taxon>
        <taxon>Fungi</taxon>
        <taxon>Dikarya</taxon>
        <taxon>Ascomycota</taxon>
        <taxon>Pezizomycotina</taxon>
        <taxon>Dothideomycetes</taxon>
        <taxon>Dothideomycetes incertae sedis</taxon>
        <taxon>Botryosphaeriales</taxon>
        <taxon>Botryosphaeriaceae</taxon>
        <taxon>Diplodia</taxon>
    </lineage>
</organism>
<dbReference type="EMBL" id="JAJVCZ030000010">
    <property type="protein sequence ID" value="KAL0254798.1"/>
    <property type="molecule type" value="Genomic_DNA"/>
</dbReference>
<evidence type="ECO:0000256" key="1">
    <source>
        <dbReference type="SAM" id="MobiDB-lite"/>
    </source>
</evidence>